<organism evidence="1 2">
    <name type="scientific">Araneus ventricosus</name>
    <name type="common">Orbweaver spider</name>
    <name type="synonym">Epeira ventricosa</name>
    <dbReference type="NCBI Taxonomy" id="182803"/>
    <lineage>
        <taxon>Eukaryota</taxon>
        <taxon>Metazoa</taxon>
        <taxon>Ecdysozoa</taxon>
        <taxon>Arthropoda</taxon>
        <taxon>Chelicerata</taxon>
        <taxon>Arachnida</taxon>
        <taxon>Araneae</taxon>
        <taxon>Araneomorphae</taxon>
        <taxon>Entelegynae</taxon>
        <taxon>Araneoidea</taxon>
        <taxon>Araneidae</taxon>
        <taxon>Araneus</taxon>
    </lineage>
</organism>
<dbReference type="AlphaFoldDB" id="A0A4Y2C382"/>
<comment type="caution">
    <text evidence="1">The sequence shown here is derived from an EMBL/GenBank/DDBJ whole genome shotgun (WGS) entry which is preliminary data.</text>
</comment>
<protein>
    <submittedName>
        <fullName evidence="1">Uncharacterized protein</fullName>
    </submittedName>
</protein>
<gene>
    <name evidence="1" type="ORF">AVEN_231941_1</name>
</gene>
<accession>A0A4Y2C382</accession>
<proteinExistence type="predicted"/>
<keyword evidence="2" id="KW-1185">Reference proteome</keyword>
<evidence type="ECO:0000313" key="2">
    <source>
        <dbReference type="Proteomes" id="UP000499080"/>
    </source>
</evidence>
<sequence>MLKPFIYEHPPDAMTITPFHIQPLQLGRSVTRRSPTSLSTTDTPISYCAYLSPAFQPRTPPPPISSRDRPLPRVSMPVSFQHLWSGSPNGVKEVKLPTVQTFDRAAPFLNRISH</sequence>
<evidence type="ECO:0000313" key="1">
    <source>
        <dbReference type="EMBL" id="GBL97774.1"/>
    </source>
</evidence>
<dbReference type="EMBL" id="BGPR01000133">
    <property type="protein sequence ID" value="GBL97774.1"/>
    <property type="molecule type" value="Genomic_DNA"/>
</dbReference>
<reference evidence="1 2" key="1">
    <citation type="journal article" date="2019" name="Sci. Rep.">
        <title>Orb-weaving spider Araneus ventricosus genome elucidates the spidroin gene catalogue.</title>
        <authorList>
            <person name="Kono N."/>
            <person name="Nakamura H."/>
            <person name="Ohtoshi R."/>
            <person name="Moran D.A.P."/>
            <person name="Shinohara A."/>
            <person name="Yoshida Y."/>
            <person name="Fujiwara M."/>
            <person name="Mori M."/>
            <person name="Tomita M."/>
            <person name="Arakawa K."/>
        </authorList>
    </citation>
    <scope>NUCLEOTIDE SEQUENCE [LARGE SCALE GENOMIC DNA]</scope>
</reference>
<dbReference type="Proteomes" id="UP000499080">
    <property type="component" value="Unassembled WGS sequence"/>
</dbReference>
<name>A0A4Y2C382_ARAVE</name>